<feature type="domain" description="Periplasmic binding protein" evidence="3">
    <location>
        <begin position="79"/>
        <end position="339"/>
    </location>
</feature>
<gene>
    <name evidence="4" type="ORF">SAMN05421812_102147</name>
</gene>
<comment type="subcellular location">
    <subcellularLocation>
        <location evidence="1">Cell envelope</location>
    </subcellularLocation>
</comment>
<evidence type="ECO:0000256" key="1">
    <source>
        <dbReference type="ARBA" id="ARBA00004196"/>
    </source>
</evidence>
<dbReference type="AlphaFoldDB" id="A0A239I152"/>
<evidence type="ECO:0000259" key="3">
    <source>
        <dbReference type="Pfam" id="PF13407"/>
    </source>
</evidence>
<dbReference type="Proteomes" id="UP000198362">
    <property type="component" value="Unassembled WGS sequence"/>
</dbReference>
<dbReference type="GO" id="GO:0030246">
    <property type="term" value="F:carbohydrate binding"/>
    <property type="evidence" value="ECO:0007669"/>
    <property type="project" value="TreeGrafter"/>
</dbReference>
<evidence type="ECO:0000313" key="4">
    <source>
        <dbReference type="EMBL" id="SNS87201.1"/>
    </source>
</evidence>
<organism evidence="4 5">
    <name type="scientific">Asanoa hainanensis</name>
    <dbReference type="NCBI Taxonomy" id="560556"/>
    <lineage>
        <taxon>Bacteria</taxon>
        <taxon>Bacillati</taxon>
        <taxon>Actinomycetota</taxon>
        <taxon>Actinomycetes</taxon>
        <taxon>Micromonosporales</taxon>
        <taxon>Micromonosporaceae</taxon>
        <taxon>Asanoa</taxon>
    </lineage>
</organism>
<keyword evidence="5" id="KW-1185">Reference proteome</keyword>
<sequence length="403" mass="41841">MREYFVFRIARVREVDNAVRPRAVRSTAMKESKVMRNRFLSVAVATMAVGALALAGCGSDDGGSDAGSGGTAAKKVGVILPDAATSPRWEANDRPLLKAAFDGAGITANIQNADGDKAKFGTLCDSMINEGVSVLLIVNLDSDSGSACLKKAQGAGIKTIDYDRLTLGGEASYYVSFDNVQVGKLMGEGLTKCLTDAGKTKANIVQINGDPTDNNAALFKQGYVEALKPKVDSGDYTIVGDQTGKWDATVAGTAFEQLYTQAGGKVDGVVSANDTMAQGIIARLTANGLNGKVPVTGQDASKEGLQAILSGNQCMTVYKAIKKEADTASKLAIALINGQTPGSDLVNGSVKDTVLNKDVPSALATPQAIFKDSVKDVIADGFWKASDICTGQYAALCTSAGVQ</sequence>
<dbReference type="GO" id="GO:0030288">
    <property type="term" value="C:outer membrane-bounded periplasmic space"/>
    <property type="evidence" value="ECO:0007669"/>
    <property type="project" value="TreeGrafter"/>
</dbReference>
<dbReference type="InterPro" id="IPR050555">
    <property type="entry name" value="Bact_Solute-Bind_Prot2"/>
</dbReference>
<dbReference type="EMBL" id="FZPH01000002">
    <property type="protein sequence ID" value="SNS87201.1"/>
    <property type="molecule type" value="Genomic_DNA"/>
</dbReference>
<dbReference type="InterPro" id="IPR028082">
    <property type="entry name" value="Peripla_BP_I"/>
</dbReference>
<dbReference type="InterPro" id="IPR025997">
    <property type="entry name" value="SBP_2_dom"/>
</dbReference>
<evidence type="ECO:0000256" key="2">
    <source>
        <dbReference type="ARBA" id="ARBA00022729"/>
    </source>
</evidence>
<proteinExistence type="predicted"/>
<protein>
    <submittedName>
        <fullName evidence="4">D-xylose transport system substrate-binding protein</fullName>
    </submittedName>
</protein>
<dbReference type="Pfam" id="PF13407">
    <property type="entry name" value="Peripla_BP_4"/>
    <property type="match status" value="1"/>
</dbReference>
<reference evidence="4 5" key="1">
    <citation type="submission" date="2017-06" db="EMBL/GenBank/DDBJ databases">
        <authorList>
            <person name="Kim H.J."/>
            <person name="Triplett B.A."/>
        </authorList>
    </citation>
    <scope>NUCLEOTIDE SEQUENCE [LARGE SCALE GENOMIC DNA]</scope>
    <source>
        <strain evidence="4 5">CGMCC 4.5593</strain>
    </source>
</reference>
<dbReference type="Gene3D" id="3.40.50.2300">
    <property type="match status" value="2"/>
</dbReference>
<evidence type="ECO:0000313" key="5">
    <source>
        <dbReference type="Proteomes" id="UP000198362"/>
    </source>
</evidence>
<name>A0A239I152_9ACTN</name>
<dbReference type="SUPFAM" id="SSF53822">
    <property type="entry name" value="Periplasmic binding protein-like I"/>
    <property type="match status" value="1"/>
</dbReference>
<accession>A0A239I152</accession>
<dbReference type="PANTHER" id="PTHR30036">
    <property type="entry name" value="D-XYLOSE-BINDING PERIPLASMIC PROTEIN"/>
    <property type="match status" value="1"/>
</dbReference>
<dbReference type="PANTHER" id="PTHR30036:SF1">
    <property type="entry name" value="D-XYLOSE-BINDING PERIPLASMIC PROTEIN"/>
    <property type="match status" value="1"/>
</dbReference>
<keyword evidence="2" id="KW-0732">Signal</keyword>